<dbReference type="Gene3D" id="1.10.510.10">
    <property type="entry name" value="Transferase(Phosphotransferase) domain 1"/>
    <property type="match status" value="1"/>
</dbReference>
<feature type="region of interest" description="Disordered" evidence="8">
    <location>
        <begin position="393"/>
        <end position="421"/>
    </location>
</feature>
<evidence type="ECO:0000256" key="4">
    <source>
        <dbReference type="ARBA" id="ARBA00022777"/>
    </source>
</evidence>
<dbReference type="PANTHER" id="PTHR47989">
    <property type="entry name" value="OS01G0750732 PROTEIN"/>
    <property type="match status" value="1"/>
</dbReference>
<comment type="similarity">
    <text evidence="7">Belongs to the protein kinase superfamily.</text>
</comment>
<name>A0AAV1SSY2_9ROSI</name>
<keyword evidence="1 7" id="KW-0723">Serine/threonine-protein kinase</keyword>
<evidence type="ECO:0000256" key="1">
    <source>
        <dbReference type="ARBA" id="ARBA00022527"/>
    </source>
</evidence>
<dbReference type="PROSITE" id="PS00107">
    <property type="entry name" value="PROTEIN_KINASE_ATP"/>
    <property type="match status" value="1"/>
</dbReference>
<dbReference type="GO" id="GO:0004674">
    <property type="term" value="F:protein serine/threonine kinase activity"/>
    <property type="evidence" value="ECO:0007669"/>
    <property type="project" value="UniProtKB-KW"/>
</dbReference>
<dbReference type="CDD" id="cd14066">
    <property type="entry name" value="STKc_IRAK"/>
    <property type="match status" value="1"/>
</dbReference>
<evidence type="ECO:0000259" key="10">
    <source>
        <dbReference type="PROSITE" id="PS50011"/>
    </source>
</evidence>
<evidence type="ECO:0000256" key="9">
    <source>
        <dbReference type="SAM" id="Phobius"/>
    </source>
</evidence>
<dbReference type="AlphaFoldDB" id="A0AAV1SSY2"/>
<dbReference type="FunFam" id="3.30.200.20:FF:000466">
    <property type="entry name" value="Putative LRR receptor-like serine/threonine-protein kinase"/>
    <property type="match status" value="1"/>
</dbReference>
<protein>
    <recommendedName>
        <fullName evidence="10">Protein kinase domain-containing protein</fullName>
    </recommendedName>
</protein>
<dbReference type="SMART" id="SM00220">
    <property type="entry name" value="S_TKc"/>
    <property type="match status" value="1"/>
</dbReference>
<reference evidence="11 12" key="1">
    <citation type="submission" date="2024-01" db="EMBL/GenBank/DDBJ databases">
        <authorList>
            <person name="Waweru B."/>
        </authorList>
    </citation>
    <scope>NUCLEOTIDE SEQUENCE [LARGE SCALE GENOMIC DNA]</scope>
</reference>
<sequence>MITKRYYYLATQPTSLPNSPAPLLQVTNLANNNARHNKHIWGALIIGIVTLSVVTSLCLFFRRRLFPIFWQRYWLQKGSLKAETLSLRRFQLEELERATKNFSEDCLLGSGAFGNVYEGTFEVEGISLAIKRAHAESYQSTEEFRNEVRLLSKVRHRNLVGLVGFCEQTGAKRAQILVYEYVPNGSLLDYIIGRGGRNLTWRQRVNIAIGAAKGIAHLHDGVEPSIIHRDIKPSNILVGYGFEAKVSDFGLVKMGPIGDQSHVSSQIKGTPGYLDPAYCSSFHLSPFSDVYSFGVILLQLVTARPAVDLTRNPSSYHIIEWARHSLESDNVEEILDANLLTEPCNMDMMLKMGKLGLRCVVKKPKDRPPMSRVWQELEEALYLADNFVHNHKEPSKDYWKSSSSSRRSMDHEPRRSTEYEHSQSFVSIDGVGFQRFRVEMDSLFFHSTSMKCLEASSVSIDIDKNNLRGISEETSKEEIVEHAIVPT</sequence>
<keyword evidence="9" id="KW-0472">Membrane</keyword>
<dbReference type="InterPro" id="IPR011009">
    <property type="entry name" value="Kinase-like_dom_sf"/>
</dbReference>
<evidence type="ECO:0000256" key="6">
    <source>
        <dbReference type="PROSITE-ProRule" id="PRU10141"/>
    </source>
</evidence>
<keyword evidence="9" id="KW-0812">Transmembrane</keyword>
<dbReference type="GO" id="GO:0005524">
    <property type="term" value="F:ATP binding"/>
    <property type="evidence" value="ECO:0007669"/>
    <property type="project" value="UniProtKB-UniRule"/>
</dbReference>
<dbReference type="InterPro" id="IPR001245">
    <property type="entry name" value="Ser-Thr/Tyr_kinase_cat_dom"/>
</dbReference>
<feature type="transmembrane region" description="Helical" evidence="9">
    <location>
        <begin position="40"/>
        <end position="61"/>
    </location>
</feature>
<gene>
    <name evidence="11" type="ORF">DCAF_LOCUS25925</name>
</gene>
<organism evidence="11 12">
    <name type="scientific">Dovyalis caffra</name>
    <dbReference type="NCBI Taxonomy" id="77055"/>
    <lineage>
        <taxon>Eukaryota</taxon>
        <taxon>Viridiplantae</taxon>
        <taxon>Streptophyta</taxon>
        <taxon>Embryophyta</taxon>
        <taxon>Tracheophyta</taxon>
        <taxon>Spermatophyta</taxon>
        <taxon>Magnoliopsida</taxon>
        <taxon>eudicotyledons</taxon>
        <taxon>Gunneridae</taxon>
        <taxon>Pentapetalae</taxon>
        <taxon>rosids</taxon>
        <taxon>fabids</taxon>
        <taxon>Malpighiales</taxon>
        <taxon>Salicaceae</taxon>
        <taxon>Flacourtieae</taxon>
        <taxon>Dovyalis</taxon>
    </lineage>
</organism>
<feature type="domain" description="Protein kinase" evidence="10">
    <location>
        <begin position="102"/>
        <end position="383"/>
    </location>
</feature>
<dbReference type="EMBL" id="CAWUPB010001195">
    <property type="protein sequence ID" value="CAK7355665.1"/>
    <property type="molecule type" value="Genomic_DNA"/>
</dbReference>
<evidence type="ECO:0000256" key="3">
    <source>
        <dbReference type="ARBA" id="ARBA00022741"/>
    </source>
</evidence>
<evidence type="ECO:0000313" key="11">
    <source>
        <dbReference type="EMBL" id="CAK7355665.1"/>
    </source>
</evidence>
<dbReference type="InterPro" id="IPR000719">
    <property type="entry name" value="Prot_kinase_dom"/>
</dbReference>
<keyword evidence="12" id="KW-1185">Reference proteome</keyword>
<evidence type="ECO:0000256" key="5">
    <source>
        <dbReference type="ARBA" id="ARBA00022840"/>
    </source>
</evidence>
<evidence type="ECO:0000256" key="7">
    <source>
        <dbReference type="RuleBase" id="RU000304"/>
    </source>
</evidence>
<feature type="compositionally biased region" description="Basic and acidic residues" evidence="8">
    <location>
        <begin position="407"/>
        <end position="421"/>
    </location>
</feature>
<accession>A0AAV1SSY2</accession>
<evidence type="ECO:0000313" key="12">
    <source>
        <dbReference type="Proteomes" id="UP001314170"/>
    </source>
</evidence>
<dbReference type="Proteomes" id="UP001314170">
    <property type="component" value="Unassembled WGS sequence"/>
</dbReference>
<dbReference type="Pfam" id="PF07714">
    <property type="entry name" value="PK_Tyr_Ser-Thr"/>
    <property type="match status" value="1"/>
</dbReference>
<dbReference type="PROSITE" id="PS50011">
    <property type="entry name" value="PROTEIN_KINASE_DOM"/>
    <property type="match status" value="1"/>
</dbReference>
<keyword evidence="4" id="KW-0418">Kinase</keyword>
<dbReference type="PROSITE" id="PS00108">
    <property type="entry name" value="PROTEIN_KINASE_ST"/>
    <property type="match status" value="1"/>
</dbReference>
<dbReference type="PANTHER" id="PTHR47989:SF61">
    <property type="entry name" value="PROTEIN KINASE DOMAIN-CONTAINING PROTEIN"/>
    <property type="match status" value="1"/>
</dbReference>
<dbReference type="Gene3D" id="3.30.200.20">
    <property type="entry name" value="Phosphorylase Kinase, domain 1"/>
    <property type="match status" value="1"/>
</dbReference>
<keyword evidence="9" id="KW-1133">Transmembrane helix</keyword>
<evidence type="ECO:0000256" key="8">
    <source>
        <dbReference type="SAM" id="MobiDB-lite"/>
    </source>
</evidence>
<dbReference type="SUPFAM" id="SSF56112">
    <property type="entry name" value="Protein kinase-like (PK-like)"/>
    <property type="match status" value="1"/>
</dbReference>
<keyword evidence="2" id="KW-0808">Transferase</keyword>
<keyword evidence="3 6" id="KW-0547">Nucleotide-binding</keyword>
<feature type="binding site" evidence="6">
    <location>
        <position position="131"/>
    </location>
    <ligand>
        <name>ATP</name>
        <dbReference type="ChEBI" id="CHEBI:30616"/>
    </ligand>
</feature>
<proteinExistence type="inferred from homology"/>
<dbReference type="InterPro" id="IPR017441">
    <property type="entry name" value="Protein_kinase_ATP_BS"/>
</dbReference>
<dbReference type="InterPro" id="IPR008271">
    <property type="entry name" value="Ser/Thr_kinase_AS"/>
</dbReference>
<comment type="caution">
    <text evidence="11">The sequence shown here is derived from an EMBL/GenBank/DDBJ whole genome shotgun (WGS) entry which is preliminary data.</text>
</comment>
<keyword evidence="5 6" id="KW-0067">ATP-binding</keyword>
<evidence type="ECO:0000256" key="2">
    <source>
        <dbReference type="ARBA" id="ARBA00022679"/>
    </source>
</evidence>